<dbReference type="InterPro" id="IPR004843">
    <property type="entry name" value="Calcineurin-like_PHP"/>
</dbReference>
<dbReference type="InterPro" id="IPR029052">
    <property type="entry name" value="Metallo-depent_PP-like"/>
</dbReference>
<evidence type="ECO:0000256" key="4">
    <source>
        <dbReference type="ARBA" id="ARBA00022722"/>
    </source>
</evidence>
<proteinExistence type="inferred from homology"/>
<dbReference type="GO" id="GO:0006260">
    <property type="term" value="P:DNA replication"/>
    <property type="evidence" value="ECO:0007669"/>
    <property type="project" value="UniProtKB-KW"/>
</dbReference>
<comment type="function">
    <text evidence="7">SbcCD cleaves DNA hairpin structures. These structures can inhibit DNA replication and are intermediates in certain DNA recombination reactions. The complex acts as a 3'-&gt;5' double strand exonuclease that can open hairpins. It also has a 5' single-strand endonuclease activity.</text>
</comment>
<evidence type="ECO:0000256" key="1">
    <source>
        <dbReference type="ARBA" id="ARBA00010555"/>
    </source>
</evidence>
<reference evidence="10 11" key="1">
    <citation type="submission" date="2019-03" db="EMBL/GenBank/DDBJ databases">
        <title>Freshwater and sediment microbial communities from various areas in North America, analyzing microbe dynamics in response to fracking.</title>
        <authorList>
            <person name="Lamendella R."/>
        </authorList>
    </citation>
    <scope>NUCLEOTIDE SEQUENCE [LARGE SCALE GENOMIC DNA]</scope>
    <source>
        <strain evidence="10 11">18_TX</strain>
    </source>
</reference>
<comment type="subunit">
    <text evidence="2 7">Heterodimer of SbcC and SbcD.</text>
</comment>
<accession>A0A4V6PUQ3</accession>
<keyword evidence="7" id="KW-0233">DNA recombination</keyword>
<dbReference type="SUPFAM" id="SSF56300">
    <property type="entry name" value="Metallo-dependent phosphatases"/>
    <property type="match status" value="1"/>
</dbReference>
<evidence type="ECO:0000256" key="2">
    <source>
        <dbReference type="ARBA" id="ARBA00011322"/>
    </source>
</evidence>
<keyword evidence="4 7" id="KW-0540">Nuclease</keyword>
<dbReference type="Gene3D" id="3.60.21.10">
    <property type="match status" value="1"/>
</dbReference>
<dbReference type="NCBIfam" id="TIGR00619">
    <property type="entry name" value="sbcd"/>
    <property type="match status" value="1"/>
</dbReference>
<dbReference type="AlphaFoldDB" id="A0A4V6PUQ3"/>
<dbReference type="RefSeq" id="WP_133539463.1">
    <property type="nucleotide sequence ID" value="NZ_SNXI01000006.1"/>
</dbReference>
<feature type="domain" description="Nuclease SbcCD subunit D C-terminal" evidence="9">
    <location>
        <begin position="264"/>
        <end position="353"/>
    </location>
</feature>
<dbReference type="InterPro" id="IPR050535">
    <property type="entry name" value="DNA_Repair-Maintenance_Comp"/>
</dbReference>
<dbReference type="GO" id="GO:0006310">
    <property type="term" value="P:DNA recombination"/>
    <property type="evidence" value="ECO:0007669"/>
    <property type="project" value="UniProtKB-KW"/>
</dbReference>
<organism evidence="10 11">
    <name type="scientific">Idiomarina aquatica</name>
    <dbReference type="NCBI Taxonomy" id="1327752"/>
    <lineage>
        <taxon>Bacteria</taxon>
        <taxon>Pseudomonadati</taxon>
        <taxon>Pseudomonadota</taxon>
        <taxon>Gammaproteobacteria</taxon>
        <taxon>Alteromonadales</taxon>
        <taxon>Idiomarinaceae</taxon>
        <taxon>Idiomarina</taxon>
    </lineage>
</organism>
<dbReference type="Proteomes" id="UP000295531">
    <property type="component" value="Unassembled WGS sequence"/>
</dbReference>
<name>A0A4V6PUQ3_9GAMM</name>
<evidence type="ECO:0000313" key="11">
    <source>
        <dbReference type="Proteomes" id="UP000295531"/>
    </source>
</evidence>
<keyword evidence="7" id="KW-0235">DNA replication</keyword>
<keyword evidence="6 7" id="KW-0269">Exonuclease</keyword>
<dbReference type="InterPro" id="IPR026843">
    <property type="entry name" value="SbcD_C"/>
</dbReference>
<dbReference type="Pfam" id="PF12320">
    <property type="entry name" value="SbcD_C"/>
    <property type="match status" value="1"/>
</dbReference>
<evidence type="ECO:0000256" key="7">
    <source>
        <dbReference type="RuleBase" id="RU363069"/>
    </source>
</evidence>
<comment type="caution">
    <text evidence="10">The sequence shown here is derived from an EMBL/GenBank/DDBJ whole genome shotgun (WGS) entry which is preliminary data.</text>
</comment>
<evidence type="ECO:0000259" key="9">
    <source>
        <dbReference type="Pfam" id="PF12320"/>
    </source>
</evidence>
<evidence type="ECO:0000256" key="3">
    <source>
        <dbReference type="ARBA" id="ARBA00013365"/>
    </source>
</evidence>
<keyword evidence="11" id="KW-1185">Reference proteome</keyword>
<gene>
    <name evidence="7" type="primary">sbcD</name>
    <name evidence="10" type="ORF">DEU29_10675</name>
</gene>
<evidence type="ECO:0000259" key="8">
    <source>
        <dbReference type="Pfam" id="PF00149"/>
    </source>
</evidence>
<dbReference type="GO" id="GO:0008408">
    <property type="term" value="F:3'-5' exonuclease activity"/>
    <property type="evidence" value="ECO:0007669"/>
    <property type="project" value="InterPro"/>
</dbReference>
<keyword evidence="5 7" id="KW-0378">Hydrolase</keyword>
<dbReference type="InterPro" id="IPR004593">
    <property type="entry name" value="SbcD"/>
</dbReference>
<dbReference type="PANTHER" id="PTHR30337:SF0">
    <property type="entry name" value="NUCLEASE SBCCD SUBUNIT D"/>
    <property type="match status" value="1"/>
</dbReference>
<dbReference type="PANTHER" id="PTHR30337">
    <property type="entry name" value="COMPONENT OF ATP-DEPENDENT DSDNA EXONUCLEASE"/>
    <property type="match status" value="1"/>
</dbReference>
<evidence type="ECO:0000313" key="10">
    <source>
        <dbReference type="EMBL" id="TDP37612.1"/>
    </source>
</evidence>
<dbReference type="CDD" id="cd00840">
    <property type="entry name" value="MPP_Mre11_N"/>
    <property type="match status" value="1"/>
</dbReference>
<sequence length="380" mass="43282">MRILHTSDWHLGRIFHQFSLIDEQRHALLQIIEAIEVHKPEVVIIAGDIYDRSIPPASAIGLFNEFVDQCIGTLKVPIIAISGNHDGAERLGFAANQLKHSGLHLVTSLDQMQKPITLADEYGDVDFWAVPFHDPAQVADFTGSPQTDFNQAHCSLIEQLPINKKYRNVMISHCYLDGANESESERPLTIGGADRVDWKIFKPFCYTALGHLHQPQYKGQESIRYSGSLLKYSFSEQHHNKSFTMVDIGPDGSNKITLLPLKQRRDLRVIRGTLEELVNAAKDDVNHEDFIQAVLTDSQALLNPMARLREHYPNILELKKERFETRTGQDYARSSEQLKRTDLDIFNDFFEQVHEQKLTEQQTKLLQKTLAAINEQESSS</sequence>
<feature type="domain" description="Calcineurin-like phosphoesterase" evidence="8">
    <location>
        <begin position="1"/>
        <end position="96"/>
    </location>
</feature>
<dbReference type="GO" id="GO:0004519">
    <property type="term" value="F:endonuclease activity"/>
    <property type="evidence" value="ECO:0007669"/>
    <property type="project" value="UniProtKB-KW"/>
</dbReference>
<protein>
    <recommendedName>
        <fullName evidence="3 7">Nuclease SbcCD subunit D</fullName>
    </recommendedName>
</protein>
<comment type="similarity">
    <text evidence="1 7">Belongs to the SbcD family.</text>
</comment>
<dbReference type="OrthoDB" id="9773856at2"/>
<dbReference type="Pfam" id="PF00149">
    <property type="entry name" value="Metallophos"/>
    <property type="match status" value="1"/>
</dbReference>
<evidence type="ECO:0000256" key="6">
    <source>
        <dbReference type="ARBA" id="ARBA00022839"/>
    </source>
</evidence>
<evidence type="ECO:0000256" key="5">
    <source>
        <dbReference type="ARBA" id="ARBA00022801"/>
    </source>
</evidence>
<dbReference type="EMBL" id="SNXI01000006">
    <property type="protein sequence ID" value="TDP37612.1"/>
    <property type="molecule type" value="Genomic_DNA"/>
</dbReference>
<dbReference type="InterPro" id="IPR041796">
    <property type="entry name" value="Mre11_N"/>
</dbReference>
<keyword evidence="7" id="KW-0255">Endonuclease</keyword>